<organism evidence="1 2">
    <name type="scientific">Acorus gramineus</name>
    <name type="common">Dwarf sweet flag</name>
    <dbReference type="NCBI Taxonomy" id="55184"/>
    <lineage>
        <taxon>Eukaryota</taxon>
        <taxon>Viridiplantae</taxon>
        <taxon>Streptophyta</taxon>
        <taxon>Embryophyta</taxon>
        <taxon>Tracheophyta</taxon>
        <taxon>Spermatophyta</taxon>
        <taxon>Magnoliopsida</taxon>
        <taxon>Liliopsida</taxon>
        <taxon>Acoraceae</taxon>
        <taxon>Acorus</taxon>
    </lineage>
</organism>
<protein>
    <submittedName>
        <fullName evidence="1">Uncharacterized protein</fullName>
    </submittedName>
</protein>
<dbReference type="Proteomes" id="UP001179952">
    <property type="component" value="Unassembled WGS sequence"/>
</dbReference>
<keyword evidence="2" id="KW-1185">Reference proteome</keyword>
<evidence type="ECO:0000313" key="2">
    <source>
        <dbReference type="Proteomes" id="UP001179952"/>
    </source>
</evidence>
<gene>
    <name evidence="1" type="ORF">QJS04_geneDACA022285</name>
</gene>
<sequence length="136" mass="15557">MRTTFVNNEDVETMYDIHKMCGSNFIQINVFINSEQSSAEDAGQRLGMGKRWLARTYTKMNPSHSIIFDDAPAYGLRIEDYTRALAHMRGYSKQAAKWVEDSDPNHWANALFSGERYGEICKGFGHNRKTCRNPVA</sequence>
<name>A0AAV9BBI6_ACOGR</name>
<proteinExistence type="predicted"/>
<dbReference type="EMBL" id="JAUJYN010000004">
    <property type="protein sequence ID" value="KAK1274079.1"/>
    <property type="molecule type" value="Genomic_DNA"/>
</dbReference>
<dbReference type="AlphaFoldDB" id="A0AAV9BBI6"/>
<accession>A0AAV9BBI6</accession>
<reference evidence="1" key="2">
    <citation type="submission" date="2023-06" db="EMBL/GenBank/DDBJ databases">
        <authorList>
            <person name="Ma L."/>
            <person name="Liu K.-W."/>
            <person name="Li Z."/>
            <person name="Hsiao Y.-Y."/>
            <person name="Qi Y."/>
            <person name="Fu T."/>
            <person name="Tang G."/>
            <person name="Zhang D."/>
            <person name="Sun W.-H."/>
            <person name="Liu D.-K."/>
            <person name="Li Y."/>
            <person name="Chen G.-Z."/>
            <person name="Liu X.-D."/>
            <person name="Liao X.-Y."/>
            <person name="Jiang Y.-T."/>
            <person name="Yu X."/>
            <person name="Hao Y."/>
            <person name="Huang J."/>
            <person name="Zhao X.-W."/>
            <person name="Ke S."/>
            <person name="Chen Y.-Y."/>
            <person name="Wu W.-L."/>
            <person name="Hsu J.-L."/>
            <person name="Lin Y.-F."/>
            <person name="Huang M.-D."/>
            <person name="Li C.-Y."/>
            <person name="Huang L."/>
            <person name="Wang Z.-W."/>
            <person name="Zhao X."/>
            <person name="Zhong W.-Y."/>
            <person name="Peng D.-H."/>
            <person name="Ahmad S."/>
            <person name="Lan S."/>
            <person name="Zhang J.-S."/>
            <person name="Tsai W.-C."/>
            <person name="Van De Peer Y."/>
            <person name="Liu Z.-J."/>
        </authorList>
    </citation>
    <scope>NUCLEOTIDE SEQUENCE</scope>
    <source>
        <strain evidence="1">SCP</strain>
        <tissue evidence="1">Leaves</tissue>
    </source>
</reference>
<reference evidence="1" key="1">
    <citation type="journal article" date="2023" name="Nat. Commun.">
        <title>Diploid and tetraploid genomes of Acorus and the evolution of monocots.</title>
        <authorList>
            <person name="Ma L."/>
            <person name="Liu K.W."/>
            <person name="Li Z."/>
            <person name="Hsiao Y.Y."/>
            <person name="Qi Y."/>
            <person name="Fu T."/>
            <person name="Tang G.D."/>
            <person name="Zhang D."/>
            <person name="Sun W.H."/>
            <person name="Liu D.K."/>
            <person name="Li Y."/>
            <person name="Chen G.Z."/>
            <person name="Liu X.D."/>
            <person name="Liao X.Y."/>
            <person name="Jiang Y.T."/>
            <person name="Yu X."/>
            <person name="Hao Y."/>
            <person name="Huang J."/>
            <person name="Zhao X.W."/>
            <person name="Ke S."/>
            <person name="Chen Y.Y."/>
            <person name="Wu W.L."/>
            <person name="Hsu J.L."/>
            <person name="Lin Y.F."/>
            <person name="Huang M.D."/>
            <person name="Li C.Y."/>
            <person name="Huang L."/>
            <person name="Wang Z.W."/>
            <person name="Zhao X."/>
            <person name="Zhong W.Y."/>
            <person name="Peng D.H."/>
            <person name="Ahmad S."/>
            <person name="Lan S."/>
            <person name="Zhang J.S."/>
            <person name="Tsai W.C."/>
            <person name="Van de Peer Y."/>
            <person name="Liu Z.J."/>
        </authorList>
    </citation>
    <scope>NUCLEOTIDE SEQUENCE</scope>
    <source>
        <strain evidence="1">SCP</strain>
    </source>
</reference>
<comment type="caution">
    <text evidence="1">The sequence shown here is derived from an EMBL/GenBank/DDBJ whole genome shotgun (WGS) entry which is preliminary data.</text>
</comment>
<evidence type="ECO:0000313" key="1">
    <source>
        <dbReference type="EMBL" id="KAK1274079.1"/>
    </source>
</evidence>